<keyword evidence="2" id="KW-1185">Reference proteome</keyword>
<dbReference type="Pfam" id="PF02566">
    <property type="entry name" value="OsmC"/>
    <property type="match status" value="1"/>
</dbReference>
<reference evidence="2" key="1">
    <citation type="journal article" date="2019" name="Int. J. Syst. Evol. Microbiol.">
        <title>The Global Catalogue of Microorganisms (GCM) 10K type strain sequencing project: providing services to taxonomists for standard genome sequencing and annotation.</title>
        <authorList>
            <consortium name="The Broad Institute Genomics Platform"/>
            <consortium name="The Broad Institute Genome Sequencing Center for Infectious Disease"/>
            <person name="Wu L."/>
            <person name="Ma J."/>
        </authorList>
    </citation>
    <scope>NUCLEOTIDE SEQUENCE [LARGE SCALE GENOMIC DNA]</scope>
    <source>
        <strain evidence="2">CCM 8391</strain>
    </source>
</reference>
<dbReference type="GO" id="GO:0004601">
    <property type="term" value="F:peroxidase activity"/>
    <property type="evidence" value="ECO:0007669"/>
    <property type="project" value="UniProtKB-KW"/>
</dbReference>
<name>A0ABW1J3Y5_9PSEU</name>
<dbReference type="InterPro" id="IPR036102">
    <property type="entry name" value="OsmC/Ohrsf"/>
</dbReference>
<dbReference type="InterPro" id="IPR015946">
    <property type="entry name" value="KH_dom-like_a/b"/>
</dbReference>
<dbReference type="Gene3D" id="3.30.300.20">
    <property type="match status" value="1"/>
</dbReference>
<evidence type="ECO:0000313" key="1">
    <source>
        <dbReference type="EMBL" id="MFC5995199.1"/>
    </source>
</evidence>
<dbReference type="Proteomes" id="UP001596302">
    <property type="component" value="Unassembled WGS sequence"/>
</dbReference>
<evidence type="ECO:0000313" key="2">
    <source>
        <dbReference type="Proteomes" id="UP001596302"/>
    </source>
</evidence>
<accession>A0ABW1J3Y5</accession>
<keyword evidence="1" id="KW-0560">Oxidoreductase</keyword>
<dbReference type="RefSeq" id="WP_379585219.1">
    <property type="nucleotide sequence ID" value="NZ_JBHSQW010000026.1"/>
</dbReference>
<sequence length="173" mass="18458">MVDVNLGFDKAKLGSLINRVKENPETGKTVWTATTRWDKGFRSEATIRSHTVAMDEPMQLGGSDTAPNMVEVVLGAYGCCLTTGFVANAGMLGIELEGVDINLAGDLDLQAFFGLKPPEEVAPGYTEVRAEISLNAPTATEDQLKQLYDSVVATSPVGSIIARPVKVVTELKS</sequence>
<dbReference type="InterPro" id="IPR003718">
    <property type="entry name" value="OsmC/Ohr_fam"/>
</dbReference>
<proteinExistence type="predicted"/>
<gene>
    <name evidence="1" type="ORF">ACFQE5_13355</name>
</gene>
<dbReference type="PANTHER" id="PTHR35368:SF1">
    <property type="entry name" value="HYDROPEROXIDE REDUCTASE"/>
    <property type="match status" value="1"/>
</dbReference>
<comment type="caution">
    <text evidence="1">The sequence shown here is derived from an EMBL/GenBank/DDBJ whole genome shotgun (WGS) entry which is preliminary data.</text>
</comment>
<dbReference type="EMBL" id="JBHSQW010000026">
    <property type="protein sequence ID" value="MFC5995199.1"/>
    <property type="molecule type" value="Genomic_DNA"/>
</dbReference>
<keyword evidence="1" id="KW-0575">Peroxidase</keyword>
<dbReference type="PANTHER" id="PTHR35368">
    <property type="entry name" value="HYDROPEROXIDE REDUCTASE"/>
    <property type="match status" value="1"/>
</dbReference>
<organism evidence="1 2">
    <name type="scientific">Pseudonocardia hispaniensis</name>
    <dbReference type="NCBI Taxonomy" id="904933"/>
    <lineage>
        <taxon>Bacteria</taxon>
        <taxon>Bacillati</taxon>
        <taxon>Actinomycetota</taxon>
        <taxon>Actinomycetes</taxon>
        <taxon>Pseudonocardiales</taxon>
        <taxon>Pseudonocardiaceae</taxon>
        <taxon>Pseudonocardia</taxon>
    </lineage>
</organism>
<dbReference type="EC" id="1.11.1.-" evidence="1"/>
<dbReference type="SUPFAM" id="SSF82784">
    <property type="entry name" value="OsmC-like"/>
    <property type="match status" value="1"/>
</dbReference>
<protein>
    <submittedName>
        <fullName evidence="1">OsmC family protein</fullName>
        <ecNumber evidence="1">1.11.1.-</ecNumber>
    </submittedName>
</protein>
<dbReference type="InterPro" id="IPR052924">
    <property type="entry name" value="OsmC/Ohr_hydroprdx_reductase"/>
</dbReference>